<keyword evidence="2" id="KW-1185">Reference proteome</keyword>
<gene>
    <name evidence="1" type="ORF">RHSIM_Rhsim09G0064000</name>
</gene>
<dbReference type="AlphaFoldDB" id="A0A834GIW0"/>
<dbReference type="EMBL" id="WJXA01000009">
    <property type="protein sequence ID" value="KAF7131723.1"/>
    <property type="molecule type" value="Genomic_DNA"/>
</dbReference>
<proteinExistence type="predicted"/>
<dbReference type="OrthoDB" id="1781927at2759"/>
<evidence type="ECO:0000313" key="2">
    <source>
        <dbReference type="Proteomes" id="UP000626092"/>
    </source>
</evidence>
<protein>
    <submittedName>
        <fullName evidence="1">Uncharacterized protein</fullName>
    </submittedName>
</protein>
<sequence length="129" mass="14515">MERSPKSEMEGIVNIDGMNWKLGRKELHNVFKGRGHVSNWVMAIMMEWLMMVEKSAAARKDGHENLLNYDKLGNQNVLDDPVNPEMVGYEVATCGVIDKVIEALDSSPLDCPEKKTTIATEESTFSKSR</sequence>
<comment type="caution">
    <text evidence="1">The sequence shown here is derived from an EMBL/GenBank/DDBJ whole genome shotgun (WGS) entry which is preliminary data.</text>
</comment>
<name>A0A834GIW0_RHOSS</name>
<reference evidence="1" key="1">
    <citation type="submission" date="2019-11" db="EMBL/GenBank/DDBJ databases">
        <authorList>
            <person name="Liu Y."/>
            <person name="Hou J."/>
            <person name="Li T.-Q."/>
            <person name="Guan C.-H."/>
            <person name="Wu X."/>
            <person name="Wu H.-Z."/>
            <person name="Ling F."/>
            <person name="Zhang R."/>
            <person name="Shi X.-G."/>
            <person name="Ren J.-P."/>
            <person name="Chen E.-F."/>
            <person name="Sun J.-M."/>
        </authorList>
    </citation>
    <scope>NUCLEOTIDE SEQUENCE</scope>
    <source>
        <strain evidence="1">Adult_tree_wgs_1</strain>
        <tissue evidence="1">Leaves</tissue>
    </source>
</reference>
<accession>A0A834GIW0</accession>
<organism evidence="1 2">
    <name type="scientific">Rhododendron simsii</name>
    <name type="common">Sims's rhododendron</name>
    <dbReference type="NCBI Taxonomy" id="118357"/>
    <lineage>
        <taxon>Eukaryota</taxon>
        <taxon>Viridiplantae</taxon>
        <taxon>Streptophyta</taxon>
        <taxon>Embryophyta</taxon>
        <taxon>Tracheophyta</taxon>
        <taxon>Spermatophyta</taxon>
        <taxon>Magnoliopsida</taxon>
        <taxon>eudicotyledons</taxon>
        <taxon>Gunneridae</taxon>
        <taxon>Pentapetalae</taxon>
        <taxon>asterids</taxon>
        <taxon>Ericales</taxon>
        <taxon>Ericaceae</taxon>
        <taxon>Ericoideae</taxon>
        <taxon>Rhodoreae</taxon>
        <taxon>Rhododendron</taxon>
    </lineage>
</organism>
<evidence type="ECO:0000313" key="1">
    <source>
        <dbReference type="EMBL" id="KAF7131723.1"/>
    </source>
</evidence>
<dbReference type="Proteomes" id="UP000626092">
    <property type="component" value="Unassembled WGS sequence"/>
</dbReference>